<evidence type="ECO:0000256" key="4">
    <source>
        <dbReference type="ARBA" id="ARBA00023136"/>
    </source>
</evidence>
<dbReference type="OrthoDB" id="77878at2759"/>
<evidence type="ECO:0000256" key="6">
    <source>
        <dbReference type="ARBA" id="ARBA00034303"/>
    </source>
</evidence>
<dbReference type="Gene3D" id="3.40.50.1820">
    <property type="entry name" value="alpha/beta hydrolase"/>
    <property type="match status" value="1"/>
</dbReference>
<evidence type="ECO:0000256" key="2">
    <source>
        <dbReference type="ARBA" id="ARBA00022692"/>
    </source>
</evidence>
<dbReference type="SUPFAM" id="SSF53474">
    <property type="entry name" value="alpha/beta-Hydrolases"/>
    <property type="match status" value="1"/>
</dbReference>
<comment type="similarity">
    <text evidence="1">Belongs to the TMEM53 family.</text>
</comment>
<accession>A0A0D0CR32</accession>
<evidence type="ECO:0000256" key="7">
    <source>
        <dbReference type="SAM" id="Phobius"/>
    </source>
</evidence>
<dbReference type="Pfam" id="PF05705">
    <property type="entry name" value="DUF829"/>
    <property type="match status" value="1"/>
</dbReference>
<name>A0A0D0CR32_9AGAR</name>
<keyword evidence="3 7" id="KW-1133">Transmembrane helix</keyword>
<dbReference type="InterPro" id="IPR029058">
    <property type="entry name" value="AB_hydrolase_fold"/>
</dbReference>
<evidence type="ECO:0000256" key="3">
    <source>
        <dbReference type="ARBA" id="ARBA00022989"/>
    </source>
</evidence>
<dbReference type="PANTHER" id="PTHR12265:SF30">
    <property type="entry name" value="TRANSMEMBRANE PROTEIN 53"/>
    <property type="match status" value="1"/>
</dbReference>
<dbReference type="AlphaFoldDB" id="A0A0D0CR32"/>
<dbReference type="HOGENOM" id="CLU_036503_0_1_1"/>
<keyword evidence="4 7" id="KW-0472">Membrane</keyword>
<evidence type="ECO:0008006" key="10">
    <source>
        <dbReference type="Google" id="ProtNLM"/>
    </source>
</evidence>
<feature type="transmembrane region" description="Helical" evidence="7">
    <location>
        <begin position="175"/>
        <end position="195"/>
    </location>
</feature>
<dbReference type="EMBL" id="KN834787">
    <property type="protein sequence ID" value="KIK57983.1"/>
    <property type="molecule type" value="Genomic_DNA"/>
</dbReference>
<keyword evidence="2 7" id="KW-0812">Transmembrane</keyword>
<dbReference type="GO" id="GO:0005640">
    <property type="term" value="C:nuclear outer membrane"/>
    <property type="evidence" value="ECO:0007669"/>
    <property type="project" value="UniProtKB-SubCell"/>
</dbReference>
<organism evidence="8 9">
    <name type="scientific">Collybiopsis luxurians FD-317 M1</name>
    <dbReference type="NCBI Taxonomy" id="944289"/>
    <lineage>
        <taxon>Eukaryota</taxon>
        <taxon>Fungi</taxon>
        <taxon>Dikarya</taxon>
        <taxon>Basidiomycota</taxon>
        <taxon>Agaricomycotina</taxon>
        <taxon>Agaricomycetes</taxon>
        <taxon>Agaricomycetidae</taxon>
        <taxon>Agaricales</taxon>
        <taxon>Marasmiineae</taxon>
        <taxon>Omphalotaceae</taxon>
        <taxon>Collybiopsis</taxon>
        <taxon>Collybiopsis luxurians</taxon>
    </lineage>
</organism>
<dbReference type="PANTHER" id="PTHR12265">
    <property type="entry name" value="TRANSMEMBRANE PROTEIN 53"/>
    <property type="match status" value="1"/>
</dbReference>
<reference evidence="8 9" key="1">
    <citation type="submission" date="2014-04" db="EMBL/GenBank/DDBJ databases">
        <title>Evolutionary Origins and Diversification of the Mycorrhizal Mutualists.</title>
        <authorList>
            <consortium name="DOE Joint Genome Institute"/>
            <consortium name="Mycorrhizal Genomics Consortium"/>
            <person name="Kohler A."/>
            <person name="Kuo A."/>
            <person name="Nagy L.G."/>
            <person name="Floudas D."/>
            <person name="Copeland A."/>
            <person name="Barry K.W."/>
            <person name="Cichocki N."/>
            <person name="Veneault-Fourrey C."/>
            <person name="LaButti K."/>
            <person name="Lindquist E.A."/>
            <person name="Lipzen A."/>
            <person name="Lundell T."/>
            <person name="Morin E."/>
            <person name="Murat C."/>
            <person name="Riley R."/>
            <person name="Ohm R."/>
            <person name="Sun H."/>
            <person name="Tunlid A."/>
            <person name="Henrissat B."/>
            <person name="Grigoriev I.V."/>
            <person name="Hibbett D.S."/>
            <person name="Martin F."/>
        </authorList>
    </citation>
    <scope>NUCLEOTIDE SEQUENCE [LARGE SCALE GENOMIC DNA]</scope>
    <source>
        <strain evidence="8 9">FD-317 M1</strain>
    </source>
</reference>
<evidence type="ECO:0000313" key="8">
    <source>
        <dbReference type="EMBL" id="KIK57983.1"/>
    </source>
</evidence>
<protein>
    <recommendedName>
        <fullName evidence="10">Indole-diterpene biosynthesis protein PaxU</fullName>
    </recommendedName>
</protein>
<gene>
    <name evidence="8" type="ORF">GYMLUDRAFT_262642</name>
</gene>
<keyword evidence="9" id="KW-1185">Reference proteome</keyword>
<dbReference type="Proteomes" id="UP000053593">
    <property type="component" value="Unassembled WGS sequence"/>
</dbReference>
<keyword evidence="5" id="KW-0539">Nucleus</keyword>
<evidence type="ECO:0000256" key="5">
    <source>
        <dbReference type="ARBA" id="ARBA00023242"/>
    </source>
</evidence>
<evidence type="ECO:0000313" key="9">
    <source>
        <dbReference type="Proteomes" id="UP000053593"/>
    </source>
</evidence>
<dbReference type="InterPro" id="IPR008547">
    <property type="entry name" value="DUF829_TMEM53"/>
</dbReference>
<evidence type="ECO:0000256" key="1">
    <source>
        <dbReference type="ARBA" id="ARBA00007387"/>
    </source>
</evidence>
<sequence length="312" mass="34781">MSEKSGLLPIGNGIYLLKEPIAQNTSHASPDDPNVILVLGWMGAKLAHLHKYTKVYEEMYPHATQVLIQNNPQLFWSTTGTRMKNLIPVAEILESLSTNGETETERPRILVHSFSNGGGLQMCTLGNLLRQRQTRTQTQTPRSTSISAMIIDSAPGGGSLSSLIRAFTLALPNGYAVLRILIKVFIFFLYTLGIVRHRVFGVKPVIDRLKEALLRDDGSKGIKNGGGGGAILPWITSTTPRLYVCSKKDELVPVDEVVQHFEEAKRRGLNVKMDMYDDTPHVAHARRYPERYWGAVRDLWKGAVENAERLVH</sequence>
<comment type="subcellular location">
    <subcellularLocation>
        <location evidence="6">Nucleus outer membrane</location>
        <topology evidence="6">Single-pass membrane protein</topology>
    </subcellularLocation>
</comment>
<proteinExistence type="inferred from homology"/>